<name>A0A562S014_9BACT</name>
<evidence type="ECO:0000259" key="10">
    <source>
        <dbReference type="PROSITE" id="PS50110"/>
    </source>
</evidence>
<dbReference type="Proteomes" id="UP000318307">
    <property type="component" value="Unassembled WGS sequence"/>
</dbReference>
<evidence type="ECO:0000256" key="3">
    <source>
        <dbReference type="ARBA" id="ARBA00022840"/>
    </source>
</evidence>
<evidence type="ECO:0000256" key="6">
    <source>
        <dbReference type="ARBA" id="ARBA00023125"/>
    </source>
</evidence>
<dbReference type="Gene3D" id="3.40.50.300">
    <property type="entry name" value="P-loop containing nucleotide triphosphate hydrolases"/>
    <property type="match status" value="1"/>
</dbReference>
<evidence type="ECO:0000256" key="4">
    <source>
        <dbReference type="ARBA" id="ARBA00023012"/>
    </source>
</evidence>
<keyword evidence="6" id="KW-0238">DNA-binding</keyword>
<evidence type="ECO:0000313" key="11">
    <source>
        <dbReference type="EMBL" id="TWI74124.1"/>
    </source>
</evidence>
<dbReference type="InterPro" id="IPR025943">
    <property type="entry name" value="Sigma_54_int_dom_ATP-bd_2"/>
</dbReference>
<evidence type="ECO:0000256" key="2">
    <source>
        <dbReference type="ARBA" id="ARBA00022741"/>
    </source>
</evidence>
<dbReference type="CDD" id="cd00009">
    <property type="entry name" value="AAA"/>
    <property type="match status" value="1"/>
</dbReference>
<dbReference type="InterPro" id="IPR027417">
    <property type="entry name" value="P-loop_NTPase"/>
</dbReference>
<evidence type="ECO:0000256" key="1">
    <source>
        <dbReference type="ARBA" id="ARBA00022553"/>
    </source>
</evidence>
<dbReference type="InterPro" id="IPR025662">
    <property type="entry name" value="Sigma_54_int_dom_ATP-bd_1"/>
</dbReference>
<dbReference type="SMART" id="SM00448">
    <property type="entry name" value="REC"/>
    <property type="match status" value="1"/>
</dbReference>
<keyword evidence="3" id="KW-0067">ATP-binding</keyword>
<keyword evidence="1 8" id="KW-0597">Phosphoprotein</keyword>
<evidence type="ECO:0000256" key="5">
    <source>
        <dbReference type="ARBA" id="ARBA00023015"/>
    </source>
</evidence>
<dbReference type="SMART" id="SM00382">
    <property type="entry name" value="AAA"/>
    <property type="match status" value="1"/>
</dbReference>
<gene>
    <name evidence="11" type="ORF">LZ24_01064</name>
</gene>
<evidence type="ECO:0000313" key="12">
    <source>
        <dbReference type="Proteomes" id="UP000318307"/>
    </source>
</evidence>
<feature type="domain" description="Sigma-54 factor interaction" evidence="9">
    <location>
        <begin position="142"/>
        <end position="373"/>
    </location>
</feature>
<dbReference type="InterPro" id="IPR001789">
    <property type="entry name" value="Sig_transdc_resp-reg_receiver"/>
</dbReference>
<dbReference type="SUPFAM" id="SSF52540">
    <property type="entry name" value="P-loop containing nucleoside triphosphate hydrolases"/>
    <property type="match status" value="1"/>
</dbReference>
<evidence type="ECO:0000259" key="9">
    <source>
        <dbReference type="PROSITE" id="PS50045"/>
    </source>
</evidence>
<dbReference type="Gene3D" id="3.40.50.2300">
    <property type="match status" value="1"/>
</dbReference>
<keyword evidence="7" id="KW-0804">Transcription</keyword>
<dbReference type="SUPFAM" id="SSF46689">
    <property type="entry name" value="Homeodomain-like"/>
    <property type="match status" value="1"/>
</dbReference>
<keyword evidence="5" id="KW-0805">Transcription regulation</keyword>
<accession>A0A562S014</accession>
<dbReference type="EMBL" id="VLLC01000006">
    <property type="protein sequence ID" value="TWI74124.1"/>
    <property type="molecule type" value="Genomic_DNA"/>
</dbReference>
<dbReference type="FunFam" id="3.40.50.300:FF:000006">
    <property type="entry name" value="DNA-binding transcriptional regulator NtrC"/>
    <property type="match status" value="1"/>
</dbReference>
<dbReference type="InterPro" id="IPR058031">
    <property type="entry name" value="AAA_lid_NorR"/>
</dbReference>
<dbReference type="PRINTS" id="PR01590">
    <property type="entry name" value="HTHFIS"/>
</dbReference>
<dbReference type="RefSeq" id="WP_144683071.1">
    <property type="nucleotide sequence ID" value="NZ_VLLC01000006.1"/>
</dbReference>
<dbReference type="FunFam" id="3.40.50.2300:FF:000018">
    <property type="entry name" value="DNA-binding transcriptional regulator NtrC"/>
    <property type="match status" value="1"/>
</dbReference>
<evidence type="ECO:0000256" key="7">
    <source>
        <dbReference type="ARBA" id="ARBA00023163"/>
    </source>
</evidence>
<keyword evidence="4" id="KW-0902">Two-component regulatory system</keyword>
<keyword evidence="12" id="KW-1185">Reference proteome</keyword>
<comment type="caution">
    <text evidence="11">The sequence shown here is derived from an EMBL/GenBank/DDBJ whole genome shotgun (WGS) entry which is preliminary data.</text>
</comment>
<feature type="modified residue" description="4-aspartylphosphate" evidence="8">
    <location>
        <position position="52"/>
    </location>
</feature>
<dbReference type="SUPFAM" id="SSF52172">
    <property type="entry name" value="CheY-like"/>
    <property type="match status" value="1"/>
</dbReference>
<sequence length="463" mass="51235">METVLIVDDEKNYPLILSAILEEEGYETLRANSGEEALGLLGESGVDLVLTDMRMPGMDGISLLRAIKEKQPDLPVIMMTAHGTVEKAVEAMQLGAYTYILKPFENKTLKQHVSKAMDLYRVVLENRRLRDMVADRFSFSKLIGKSEAMQKIYATIRKVAPSTATILIEGESGTGKELVARALHFNSPRKDQPFVAVNCSALAENLLESELFGHEKGAFTGAAAMRKGRFELAHGGTLFLDEIGEISPQMQVKLLRVLQEKIIERVGGSKAIAVDFRLMAATNKTLKNEVIKGVFREDLYYRLNVVHLQIPPLRERDNDILLLAQAFLQKFSSQRTDSQPLSGISPDCGKQLLAYPWPGNVRQLENVMERAVLLSAGPQIQPEDLPAEIRESSSGQPGMSLVLQEGTLSETLAHVEKELIERALKAASHIQAHAAARLGITKSGLHQKIKKYKIDLTRAEGTE</sequence>
<dbReference type="Pfam" id="PF00072">
    <property type="entry name" value="Response_reg"/>
    <property type="match status" value="1"/>
</dbReference>
<dbReference type="PANTHER" id="PTHR32071">
    <property type="entry name" value="TRANSCRIPTIONAL REGULATORY PROTEIN"/>
    <property type="match status" value="1"/>
</dbReference>
<protein>
    <submittedName>
        <fullName evidence="11">Two-component system NtrC family response regulator</fullName>
    </submittedName>
</protein>
<dbReference type="Gene3D" id="1.10.10.60">
    <property type="entry name" value="Homeodomain-like"/>
    <property type="match status" value="1"/>
</dbReference>
<dbReference type="AlphaFoldDB" id="A0A562S014"/>
<keyword evidence="2" id="KW-0547">Nucleotide-binding</keyword>
<dbReference type="InterPro" id="IPR003593">
    <property type="entry name" value="AAA+_ATPase"/>
</dbReference>
<dbReference type="InterPro" id="IPR025944">
    <property type="entry name" value="Sigma_54_int_dom_CS"/>
</dbReference>
<dbReference type="InterPro" id="IPR009057">
    <property type="entry name" value="Homeodomain-like_sf"/>
</dbReference>
<evidence type="ECO:0000256" key="8">
    <source>
        <dbReference type="PROSITE-ProRule" id="PRU00169"/>
    </source>
</evidence>
<dbReference type="InterPro" id="IPR002197">
    <property type="entry name" value="HTH_Fis"/>
</dbReference>
<dbReference type="PROSITE" id="PS50110">
    <property type="entry name" value="RESPONSE_REGULATORY"/>
    <property type="match status" value="1"/>
</dbReference>
<feature type="domain" description="Response regulatory" evidence="10">
    <location>
        <begin position="3"/>
        <end position="117"/>
    </location>
</feature>
<reference evidence="11 12" key="1">
    <citation type="submission" date="2019-07" db="EMBL/GenBank/DDBJ databases">
        <title>Genome sequencing of 100 strains of the haloalkaliphilic chemolithoautotrophic sulfur-oxidizing bacterium Thioalkalivibrio.</title>
        <authorList>
            <person name="Muyzer G."/>
        </authorList>
    </citation>
    <scope>NUCLEOTIDE SEQUENCE [LARGE SCALE GENOMIC DNA]</scope>
    <source>
        <strain evidence="11 12">ASO4-4</strain>
    </source>
</reference>
<dbReference type="Pfam" id="PF25601">
    <property type="entry name" value="AAA_lid_14"/>
    <property type="match status" value="1"/>
</dbReference>
<dbReference type="PROSITE" id="PS00676">
    <property type="entry name" value="SIGMA54_INTERACT_2"/>
    <property type="match status" value="1"/>
</dbReference>
<dbReference type="PROSITE" id="PS00688">
    <property type="entry name" value="SIGMA54_INTERACT_3"/>
    <property type="match status" value="1"/>
</dbReference>
<dbReference type="OrthoDB" id="9763792at2"/>
<dbReference type="PROSITE" id="PS00675">
    <property type="entry name" value="SIGMA54_INTERACT_1"/>
    <property type="match status" value="1"/>
</dbReference>
<dbReference type="Pfam" id="PF02954">
    <property type="entry name" value="HTH_8"/>
    <property type="match status" value="1"/>
</dbReference>
<dbReference type="Gene3D" id="1.10.8.60">
    <property type="match status" value="1"/>
</dbReference>
<dbReference type="GO" id="GO:0006355">
    <property type="term" value="P:regulation of DNA-templated transcription"/>
    <property type="evidence" value="ECO:0007669"/>
    <property type="project" value="InterPro"/>
</dbReference>
<dbReference type="GO" id="GO:0005524">
    <property type="term" value="F:ATP binding"/>
    <property type="evidence" value="ECO:0007669"/>
    <property type="project" value="UniProtKB-KW"/>
</dbReference>
<dbReference type="PROSITE" id="PS50045">
    <property type="entry name" value="SIGMA54_INTERACT_4"/>
    <property type="match status" value="1"/>
</dbReference>
<dbReference type="Pfam" id="PF00158">
    <property type="entry name" value="Sigma54_activat"/>
    <property type="match status" value="1"/>
</dbReference>
<dbReference type="GO" id="GO:0043565">
    <property type="term" value="F:sequence-specific DNA binding"/>
    <property type="evidence" value="ECO:0007669"/>
    <property type="project" value="InterPro"/>
</dbReference>
<dbReference type="GO" id="GO:0000160">
    <property type="term" value="P:phosphorelay signal transduction system"/>
    <property type="evidence" value="ECO:0007669"/>
    <property type="project" value="UniProtKB-KW"/>
</dbReference>
<organism evidence="11 12">
    <name type="scientific">Desulfobotulus alkaliphilus</name>
    <dbReference type="NCBI Taxonomy" id="622671"/>
    <lineage>
        <taxon>Bacteria</taxon>
        <taxon>Pseudomonadati</taxon>
        <taxon>Thermodesulfobacteriota</taxon>
        <taxon>Desulfobacteria</taxon>
        <taxon>Desulfobacterales</taxon>
        <taxon>Desulfobacteraceae</taxon>
        <taxon>Desulfobotulus</taxon>
    </lineage>
</organism>
<dbReference type="InterPro" id="IPR002078">
    <property type="entry name" value="Sigma_54_int"/>
</dbReference>
<proteinExistence type="predicted"/>
<dbReference type="InterPro" id="IPR011006">
    <property type="entry name" value="CheY-like_superfamily"/>
</dbReference>